<comment type="caution">
    <text evidence="1">The sequence shown here is derived from an EMBL/GenBank/DDBJ whole genome shotgun (WGS) entry which is preliminary data.</text>
</comment>
<protein>
    <submittedName>
        <fullName evidence="1">Uncharacterized protein</fullName>
    </submittedName>
</protein>
<dbReference type="Proteomes" id="UP001060085">
    <property type="component" value="Linkage Group LG06"/>
</dbReference>
<gene>
    <name evidence="1" type="ORF">M9H77_26067</name>
</gene>
<reference evidence="2" key="1">
    <citation type="journal article" date="2023" name="Nat. Plants">
        <title>Single-cell RNA sequencing provides a high-resolution roadmap for understanding the multicellular compartmentation of specialized metabolism.</title>
        <authorList>
            <person name="Sun S."/>
            <person name="Shen X."/>
            <person name="Li Y."/>
            <person name="Li Y."/>
            <person name="Wang S."/>
            <person name="Li R."/>
            <person name="Zhang H."/>
            <person name="Shen G."/>
            <person name="Guo B."/>
            <person name="Wei J."/>
            <person name="Xu J."/>
            <person name="St-Pierre B."/>
            <person name="Chen S."/>
            <person name="Sun C."/>
        </authorList>
    </citation>
    <scope>NUCLEOTIDE SEQUENCE [LARGE SCALE GENOMIC DNA]</scope>
</reference>
<sequence length="242" mass="27221">MEFVDSPGCRSDATILQNDNMKILNTRGVTLRMVSNKISHLALKKIWNEISRATEIIDDPNNTCGHDMRISHSLPCSCELITCCHPSARQQDMDSEMRSLTDLLHQINTRPISKVERCLILRKGYLSSVLPEDPGVTLTSPLEVVVTKGQKKTNSTKRDKSNWEHVSIAYRKIQKSSGSGSCSGSGSSSGSGPDFVFSDEHQWPELQIHDGYPIPPLQVQWIYHHTERVSNWADSYLERITN</sequence>
<organism evidence="1 2">
    <name type="scientific">Catharanthus roseus</name>
    <name type="common">Madagascar periwinkle</name>
    <name type="synonym">Vinca rosea</name>
    <dbReference type="NCBI Taxonomy" id="4058"/>
    <lineage>
        <taxon>Eukaryota</taxon>
        <taxon>Viridiplantae</taxon>
        <taxon>Streptophyta</taxon>
        <taxon>Embryophyta</taxon>
        <taxon>Tracheophyta</taxon>
        <taxon>Spermatophyta</taxon>
        <taxon>Magnoliopsida</taxon>
        <taxon>eudicotyledons</taxon>
        <taxon>Gunneridae</taxon>
        <taxon>Pentapetalae</taxon>
        <taxon>asterids</taxon>
        <taxon>lamiids</taxon>
        <taxon>Gentianales</taxon>
        <taxon>Apocynaceae</taxon>
        <taxon>Rauvolfioideae</taxon>
        <taxon>Vinceae</taxon>
        <taxon>Catharanthinae</taxon>
        <taxon>Catharanthus</taxon>
    </lineage>
</organism>
<evidence type="ECO:0000313" key="2">
    <source>
        <dbReference type="Proteomes" id="UP001060085"/>
    </source>
</evidence>
<proteinExistence type="predicted"/>
<evidence type="ECO:0000313" key="1">
    <source>
        <dbReference type="EMBL" id="KAI5657274.1"/>
    </source>
</evidence>
<accession>A0ACC0A9G7</accession>
<keyword evidence="2" id="KW-1185">Reference proteome</keyword>
<name>A0ACC0A9G7_CATRO</name>
<dbReference type="EMBL" id="CM044706">
    <property type="protein sequence ID" value="KAI5657274.1"/>
    <property type="molecule type" value="Genomic_DNA"/>
</dbReference>